<dbReference type="Proteomes" id="UP000037511">
    <property type="component" value="Unassembled WGS sequence"/>
</dbReference>
<evidence type="ECO:0000313" key="2">
    <source>
        <dbReference type="Proteomes" id="UP000037511"/>
    </source>
</evidence>
<reference evidence="1 2" key="1">
    <citation type="submission" date="2015-07" db="EMBL/GenBank/DDBJ databases">
        <title>Draft genome of Achromobacter spanius.</title>
        <authorList>
            <person name="Wang X."/>
        </authorList>
    </citation>
    <scope>NUCLEOTIDE SEQUENCE [LARGE SCALE GENOMIC DNA]</scope>
    <source>
        <strain evidence="1 2">CGMCC9173</strain>
    </source>
</reference>
<comment type="caution">
    <text evidence="1">The sequence shown here is derived from an EMBL/GenBank/DDBJ whole genome shotgun (WGS) entry which is preliminary data.</text>
</comment>
<dbReference type="AlphaFoldDB" id="A0AAW3HW92"/>
<sequence>MTLDLALSADHDLDLDLLGRASFVDGAERIAQQINTTLLAFMGEWFLDTSFGVPYFEDVLVKSPDRASIEAIFRARIRAVPGVTQVQAMQLQVERQLRVLRVTYQADTAYGRLDRVVLLGASSGASSRRSSSTS</sequence>
<gene>
    <name evidence="1" type="ORF">AFM18_26085</name>
</gene>
<accession>A0AAW3HW92</accession>
<dbReference type="EMBL" id="LGVG01000052">
    <property type="protein sequence ID" value="KNE23935.1"/>
    <property type="molecule type" value="Genomic_DNA"/>
</dbReference>
<proteinExistence type="predicted"/>
<evidence type="ECO:0000313" key="1">
    <source>
        <dbReference type="EMBL" id="KNE23935.1"/>
    </source>
</evidence>
<evidence type="ECO:0008006" key="3">
    <source>
        <dbReference type="Google" id="ProtNLM"/>
    </source>
</evidence>
<dbReference type="Pfam" id="PF10934">
    <property type="entry name" value="Sheath_initiator"/>
    <property type="match status" value="1"/>
</dbReference>
<organism evidence="1 2">
    <name type="scientific">Achromobacter spanius</name>
    <dbReference type="NCBI Taxonomy" id="217203"/>
    <lineage>
        <taxon>Bacteria</taxon>
        <taxon>Pseudomonadati</taxon>
        <taxon>Pseudomonadota</taxon>
        <taxon>Betaproteobacteria</taxon>
        <taxon>Burkholderiales</taxon>
        <taxon>Alcaligenaceae</taxon>
        <taxon>Achromobacter</taxon>
    </lineage>
</organism>
<protein>
    <recommendedName>
        <fullName evidence="3">IraD/Gp25-like domain-containing protein</fullName>
    </recommendedName>
</protein>
<dbReference type="InterPro" id="IPR020288">
    <property type="entry name" value="Sheath_initiator"/>
</dbReference>
<dbReference type="RefSeq" id="WP_050449813.1">
    <property type="nucleotide sequence ID" value="NZ_JBLWYY010000054.1"/>
</dbReference>
<name>A0AAW3HW92_9BURK</name>